<accession>A0A1Y4W6D0</accession>
<comment type="caution">
    <text evidence="1">The sequence shown here is derived from an EMBL/GenBank/DDBJ whole genome shotgun (WGS) entry which is preliminary data.</text>
</comment>
<dbReference type="AlphaFoldDB" id="A0A1Y4W6D0"/>
<gene>
    <name evidence="1" type="ORF">B5E44_03480</name>
</gene>
<organism evidence="1 2">
    <name type="scientific">Lactobacillus gallinarum</name>
    <dbReference type="NCBI Taxonomy" id="52242"/>
    <lineage>
        <taxon>Bacteria</taxon>
        <taxon>Bacillati</taxon>
        <taxon>Bacillota</taxon>
        <taxon>Bacilli</taxon>
        <taxon>Lactobacillales</taxon>
        <taxon>Lactobacillaceae</taxon>
        <taxon>Lactobacillus</taxon>
    </lineage>
</organism>
<evidence type="ECO:0000313" key="2">
    <source>
        <dbReference type="Proteomes" id="UP000195859"/>
    </source>
</evidence>
<evidence type="ECO:0000313" key="1">
    <source>
        <dbReference type="EMBL" id="OUQ77218.1"/>
    </source>
</evidence>
<reference evidence="2" key="1">
    <citation type="submission" date="2017-04" db="EMBL/GenBank/DDBJ databases">
        <title>Function of individual gut microbiota members based on whole genome sequencing of pure cultures obtained from chicken caecum.</title>
        <authorList>
            <person name="Medvecky M."/>
            <person name="Cejkova D."/>
            <person name="Polansky O."/>
            <person name="Karasova D."/>
            <person name="Kubasova T."/>
            <person name="Cizek A."/>
            <person name="Rychlik I."/>
        </authorList>
    </citation>
    <scope>NUCLEOTIDE SEQUENCE [LARGE SCALE GENOMIC DNA]</scope>
    <source>
        <strain evidence="2">An101</strain>
    </source>
</reference>
<sequence>MFKNNKIIKLLTAAAFTVVGIGTVNTISNTSTVQASSFHYLRKDHKLVTLGYGENLPIRIYQNGKHIYANDDPKDPDNYTDNDTTDVNLIKTHGWKYINGIKYYKLYNYYEDSKTFSAYIPAKYFTKKYNDMSYLTVYRVNSKIKALSDDMDNTDDGMWYGKGDIILVNNFSLWNHDKYVDTISPMQDGKHNADGWFTPQEANFGGELTHEDFKNHCSKASANTKFLLNHGEDWYTNSSLARGGMYHKGHFYKVYSR</sequence>
<name>A0A1Y4W6D0_9LACO</name>
<proteinExistence type="predicted"/>
<protein>
    <submittedName>
        <fullName evidence="1">Uncharacterized protein</fullName>
    </submittedName>
</protein>
<dbReference type="RefSeq" id="WP_087301031.1">
    <property type="nucleotide sequence ID" value="NZ_NFLZ01000005.1"/>
</dbReference>
<dbReference type="EMBL" id="NFLZ01000005">
    <property type="protein sequence ID" value="OUQ77218.1"/>
    <property type="molecule type" value="Genomic_DNA"/>
</dbReference>
<dbReference type="Proteomes" id="UP000195859">
    <property type="component" value="Unassembled WGS sequence"/>
</dbReference>